<accession>A0A1M7Z2Z9</accession>
<feature type="compositionally biased region" description="Polar residues" evidence="1">
    <location>
        <begin position="21"/>
        <end position="30"/>
    </location>
</feature>
<dbReference type="AlphaFoldDB" id="A0A1M7Z2Z9"/>
<evidence type="ECO:0000313" key="2">
    <source>
        <dbReference type="EMBL" id="SHO59339.1"/>
    </source>
</evidence>
<keyword evidence="3" id="KW-1185">Reference proteome</keyword>
<reference evidence="3" key="1">
    <citation type="submission" date="2016-12" db="EMBL/GenBank/DDBJ databases">
        <authorList>
            <person name="Rodrigo-Torres L."/>
            <person name="Arahal R.D."/>
            <person name="Lucena T."/>
        </authorList>
    </citation>
    <scope>NUCLEOTIDE SEQUENCE [LARGE SCALE GENOMIC DNA]</scope>
</reference>
<gene>
    <name evidence="2" type="ORF">VQ7734_05123</name>
</gene>
<proteinExistence type="predicted"/>
<dbReference type="Proteomes" id="UP000184600">
    <property type="component" value="Unassembled WGS sequence"/>
</dbReference>
<organism evidence="2 3">
    <name type="scientific">Vibrio quintilis</name>
    <dbReference type="NCBI Taxonomy" id="1117707"/>
    <lineage>
        <taxon>Bacteria</taxon>
        <taxon>Pseudomonadati</taxon>
        <taxon>Pseudomonadota</taxon>
        <taxon>Gammaproteobacteria</taxon>
        <taxon>Vibrionales</taxon>
        <taxon>Vibrionaceae</taxon>
        <taxon>Vibrio</taxon>
    </lineage>
</organism>
<name>A0A1M7Z2Z9_9VIBR</name>
<feature type="compositionally biased region" description="Basic and acidic residues" evidence="1">
    <location>
        <begin position="1"/>
        <end position="15"/>
    </location>
</feature>
<evidence type="ECO:0000256" key="1">
    <source>
        <dbReference type="SAM" id="MobiDB-lite"/>
    </source>
</evidence>
<evidence type="ECO:0000313" key="3">
    <source>
        <dbReference type="Proteomes" id="UP000184600"/>
    </source>
</evidence>
<dbReference type="EMBL" id="FRFG01000124">
    <property type="protein sequence ID" value="SHO59339.1"/>
    <property type="molecule type" value="Genomic_DNA"/>
</dbReference>
<feature type="region of interest" description="Disordered" evidence="1">
    <location>
        <begin position="1"/>
        <end position="33"/>
    </location>
</feature>
<sequence>MLKKPESADIPKQSEDAGFSALSQSLTNSPAGRELKSTFLRQENLKGGYIPAFPFLELSLSAAR</sequence>
<protein>
    <submittedName>
        <fullName evidence="2">Uncharacterized protein</fullName>
    </submittedName>
</protein>